<dbReference type="Proteomes" id="UP000192501">
    <property type="component" value="Unassembled WGS sequence"/>
</dbReference>
<dbReference type="PROSITE" id="PS51495">
    <property type="entry name" value="GLUE"/>
    <property type="match status" value="1"/>
</dbReference>
<feature type="domain" description="GLUE N-terminal" evidence="1">
    <location>
        <begin position="12"/>
        <end position="85"/>
    </location>
</feature>
<dbReference type="GO" id="GO:0043130">
    <property type="term" value="F:ubiquitin binding"/>
    <property type="evidence" value="ECO:0007669"/>
    <property type="project" value="InterPro"/>
</dbReference>
<comment type="caution">
    <text evidence="2">The sequence shown here is derived from an EMBL/GenBank/DDBJ whole genome shotgun (WGS) entry which is preliminary data.</text>
</comment>
<dbReference type="GO" id="GO:0032266">
    <property type="term" value="F:phosphatidylinositol-3-phosphate binding"/>
    <property type="evidence" value="ECO:0007669"/>
    <property type="project" value="InterPro"/>
</dbReference>
<evidence type="ECO:0000313" key="2">
    <source>
        <dbReference type="EMBL" id="ORE00371.1"/>
    </source>
</evidence>
<dbReference type="AlphaFoldDB" id="A0A1X0QKQ2"/>
<sequence>MIRNNSYFICIVKDINNNKLVLETLNNNILSIKNNIDLINQKIKLVKNDIIRIILNNETLIYIEKINIRNIEYLKRVLKFIYYLF</sequence>
<protein>
    <recommendedName>
        <fullName evidence="1">GLUE N-terminal domain-containing protein</fullName>
    </recommendedName>
</protein>
<name>A0A1X0QKQ2_9MICR</name>
<gene>
    <name evidence="2" type="ORF">A0H76_1264</name>
</gene>
<evidence type="ECO:0000259" key="1">
    <source>
        <dbReference type="PROSITE" id="PS51495"/>
    </source>
</evidence>
<dbReference type="VEuPathDB" id="MicrosporidiaDB:A0H76_1264"/>
<accession>A0A1X0QKQ2</accession>
<organism evidence="2 3">
    <name type="scientific">Hepatospora eriocheir</name>
    <dbReference type="NCBI Taxonomy" id="1081669"/>
    <lineage>
        <taxon>Eukaryota</taxon>
        <taxon>Fungi</taxon>
        <taxon>Fungi incertae sedis</taxon>
        <taxon>Microsporidia</taxon>
        <taxon>Hepatosporidae</taxon>
        <taxon>Hepatospora</taxon>
    </lineage>
</organism>
<dbReference type="InterPro" id="IPR021648">
    <property type="entry name" value="GLUE_dom"/>
</dbReference>
<reference evidence="2 3" key="1">
    <citation type="journal article" date="2017" name="Environ. Microbiol.">
        <title>Decay of the glycolytic pathway and adaptation to intranuclear parasitism within Enterocytozoonidae microsporidia.</title>
        <authorList>
            <person name="Wiredu Boakye D."/>
            <person name="Jaroenlak P."/>
            <person name="Prachumwat A."/>
            <person name="Williams T.A."/>
            <person name="Bateman K.S."/>
            <person name="Itsathitphaisarn O."/>
            <person name="Sritunyalucksana K."/>
            <person name="Paszkiewicz K.H."/>
            <person name="Moore K.A."/>
            <person name="Stentiford G.D."/>
            <person name="Williams B.A."/>
        </authorList>
    </citation>
    <scope>NUCLEOTIDE SEQUENCE [LARGE SCALE GENOMIC DNA]</scope>
    <source>
        <strain evidence="3">canceri</strain>
    </source>
</reference>
<dbReference type="EMBL" id="LTAI01000028">
    <property type="protein sequence ID" value="ORE00371.1"/>
    <property type="molecule type" value="Genomic_DNA"/>
</dbReference>
<proteinExistence type="predicted"/>
<evidence type="ECO:0000313" key="3">
    <source>
        <dbReference type="Proteomes" id="UP000192501"/>
    </source>
</evidence>